<organism evidence="3 4">
    <name type="scientific">Virgisporangium ochraceum</name>
    <dbReference type="NCBI Taxonomy" id="65505"/>
    <lineage>
        <taxon>Bacteria</taxon>
        <taxon>Bacillati</taxon>
        <taxon>Actinomycetota</taxon>
        <taxon>Actinomycetes</taxon>
        <taxon>Micromonosporales</taxon>
        <taxon>Micromonosporaceae</taxon>
        <taxon>Virgisporangium</taxon>
    </lineage>
</organism>
<feature type="binding site" evidence="2">
    <location>
        <position position="58"/>
    </location>
    <ligand>
        <name>substrate</name>
    </ligand>
</feature>
<dbReference type="Gene3D" id="3.40.50.1240">
    <property type="entry name" value="Phosphoglycerate mutase-like"/>
    <property type="match status" value="1"/>
</dbReference>
<dbReference type="EMBL" id="BOPH01000114">
    <property type="protein sequence ID" value="GIJ73398.1"/>
    <property type="molecule type" value="Genomic_DNA"/>
</dbReference>
<gene>
    <name evidence="3" type="ORF">Voc01_083150</name>
</gene>
<accession>A0A8J4A240</accession>
<evidence type="ECO:0000256" key="1">
    <source>
        <dbReference type="PIRSR" id="PIRSR613078-1"/>
    </source>
</evidence>
<evidence type="ECO:0000313" key="3">
    <source>
        <dbReference type="EMBL" id="GIJ73398.1"/>
    </source>
</evidence>
<dbReference type="Pfam" id="PF00300">
    <property type="entry name" value="His_Phos_1"/>
    <property type="match status" value="1"/>
</dbReference>
<dbReference type="RefSeq" id="WP_203933224.1">
    <property type="nucleotide sequence ID" value="NZ_BOPH01000114.1"/>
</dbReference>
<feature type="active site" description="Proton donor/acceptor" evidence="1">
    <location>
        <position position="79"/>
    </location>
</feature>
<protein>
    <submittedName>
        <fullName evidence="3">Phosphatase</fullName>
    </submittedName>
</protein>
<dbReference type="InterPro" id="IPR013078">
    <property type="entry name" value="His_Pase_superF_clade-1"/>
</dbReference>
<proteinExistence type="predicted"/>
<evidence type="ECO:0000313" key="4">
    <source>
        <dbReference type="Proteomes" id="UP000635606"/>
    </source>
</evidence>
<dbReference type="GO" id="GO:0070297">
    <property type="term" value="P:regulation of phosphorelay signal transduction system"/>
    <property type="evidence" value="ECO:0007669"/>
    <property type="project" value="TreeGrafter"/>
</dbReference>
<dbReference type="InterPro" id="IPR029033">
    <property type="entry name" value="His_PPase_superfam"/>
</dbReference>
<keyword evidence="4" id="KW-1185">Reference proteome</keyword>
<dbReference type="SMART" id="SM00855">
    <property type="entry name" value="PGAM"/>
    <property type="match status" value="1"/>
</dbReference>
<evidence type="ECO:0000256" key="2">
    <source>
        <dbReference type="PIRSR" id="PIRSR613078-2"/>
    </source>
</evidence>
<comment type="caution">
    <text evidence="3">The sequence shown here is derived from an EMBL/GenBank/DDBJ whole genome shotgun (WGS) entry which is preliminary data.</text>
</comment>
<dbReference type="GO" id="GO:0101006">
    <property type="term" value="F:protein histidine phosphatase activity"/>
    <property type="evidence" value="ECO:0007669"/>
    <property type="project" value="TreeGrafter"/>
</dbReference>
<feature type="active site" description="Tele-phosphohistidine intermediate" evidence="1">
    <location>
        <position position="9"/>
    </location>
</feature>
<name>A0A8J4A240_9ACTN</name>
<dbReference type="AlphaFoldDB" id="A0A8J4A240"/>
<sequence length="191" mass="20446">MGEIVLIRHGETEWSAARRHTSVTDLDLTDAGVRQAQAVAATVRGRTFAAVVSSPRRRALRTADLAGLAPTEVTEDLAEWNYGRYEGVTTADVHAHHDPGWDLWTDGCPGGESPTEVGARIDRLLDRVAPLLDTGDVALVAHGHSLRVTGARWIGLPPAGGGLLKLDTATVSVLGFEHGRRVIHRWNAATG</sequence>
<dbReference type="SUPFAM" id="SSF53254">
    <property type="entry name" value="Phosphoglycerate mutase-like"/>
    <property type="match status" value="1"/>
</dbReference>
<dbReference type="PANTHER" id="PTHR48100">
    <property type="entry name" value="BROAD-SPECIFICITY PHOSPHATASE YOR283W-RELATED"/>
    <property type="match status" value="1"/>
</dbReference>
<dbReference type="Proteomes" id="UP000635606">
    <property type="component" value="Unassembled WGS sequence"/>
</dbReference>
<reference evidence="3" key="1">
    <citation type="submission" date="2021-01" db="EMBL/GenBank/DDBJ databases">
        <title>Whole genome shotgun sequence of Virgisporangium ochraceum NBRC 16418.</title>
        <authorList>
            <person name="Komaki H."/>
            <person name="Tamura T."/>
        </authorList>
    </citation>
    <scope>NUCLEOTIDE SEQUENCE</scope>
    <source>
        <strain evidence="3">NBRC 16418</strain>
    </source>
</reference>
<dbReference type="CDD" id="cd07067">
    <property type="entry name" value="HP_PGM_like"/>
    <property type="match status" value="1"/>
</dbReference>
<dbReference type="InterPro" id="IPR050275">
    <property type="entry name" value="PGM_Phosphatase"/>
</dbReference>
<feature type="binding site" evidence="2">
    <location>
        <begin position="79"/>
        <end position="82"/>
    </location>
    <ligand>
        <name>substrate</name>
    </ligand>
</feature>
<dbReference type="PANTHER" id="PTHR48100:SF15">
    <property type="entry name" value="SEDOHEPTULOSE 1,7-BISPHOSPHATASE"/>
    <property type="match status" value="1"/>
</dbReference>